<evidence type="ECO:0000256" key="1">
    <source>
        <dbReference type="SAM" id="MobiDB-lite"/>
    </source>
</evidence>
<reference evidence="2" key="1">
    <citation type="submission" date="2022-11" db="EMBL/GenBank/DDBJ databases">
        <title>Dyadobacter pollutisoli sp. nov., isolated from plastic dumped soil.</title>
        <authorList>
            <person name="Kim J.M."/>
            <person name="Kim K.R."/>
            <person name="Lee J.K."/>
            <person name="Hao L."/>
            <person name="Jeon C.O."/>
        </authorList>
    </citation>
    <scope>NUCLEOTIDE SEQUENCE</scope>
    <source>
        <strain evidence="2">U1</strain>
    </source>
</reference>
<accession>A0A9E8N7U7</accession>
<keyword evidence="3" id="KW-1185">Reference proteome</keyword>
<dbReference type="Proteomes" id="UP001164653">
    <property type="component" value="Chromosome"/>
</dbReference>
<dbReference type="KEGG" id="dpf:ON006_20580"/>
<sequence length="251" mass="27031">MSEQTEMIEEGSELVPVPAAAKKAKSKVGTAVAAGLAVGAGAIAYDSYAEEMPKRDDSNTPGLVDTEKADSTASNVPADSAQNHPVQDTAATTQPVVALIPDHINVVNAPDEMSFGEAFAWSREKAGPGQLFEWHGELYHTCHANEYATLPNEVKDLFGDIWVFNEMGGLDVPQEGAMTVVDIIDETSSEEQHATNETVTDTTEHVATDETVTQPDSVSMDTDSYDIVYTAEDFDNDFEGTDEWVNPEDIA</sequence>
<organism evidence="2 3">
    <name type="scientific">Dyadobacter pollutisoli</name>
    <dbReference type="NCBI Taxonomy" id="2910158"/>
    <lineage>
        <taxon>Bacteria</taxon>
        <taxon>Pseudomonadati</taxon>
        <taxon>Bacteroidota</taxon>
        <taxon>Cytophagia</taxon>
        <taxon>Cytophagales</taxon>
        <taxon>Spirosomataceae</taxon>
        <taxon>Dyadobacter</taxon>
    </lineage>
</organism>
<proteinExistence type="predicted"/>
<dbReference type="AlphaFoldDB" id="A0A9E8N7U7"/>
<protein>
    <submittedName>
        <fullName evidence="2">Uncharacterized protein</fullName>
    </submittedName>
</protein>
<feature type="region of interest" description="Disordered" evidence="1">
    <location>
        <begin position="52"/>
        <end position="86"/>
    </location>
</feature>
<name>A0A9E8N7U7_9BACT</name>
<feature type="compositionally biased region" description="Polar residues" evidence="1">
    <location>
        <begin position="71"/>
        <end position="86"/>
    </location>
</feature>
<gene>
    <name evidence="2" type="ORF">ON006_20580</name>
</gene>
<dbReference type="EMBL" id="CP112998">
    <property type="protein sequence ID" value="WAC10146.1"/>
    <property type="molecule type" value="Genomic_DNA"/>
</dbReference>
<evidence type="ECO:0000313" key="2">
    <source>
        <dbReference type="EMBL" id="WAC10146.1"/>
    </source>
</evidence>
<dbReference type="RefSeq" id="WP_244823740.1">
    <property type="nucleotide sequence ID" value="NZ_CP112998.1"/>
</dbReference>
<evidence type="ECO:0000313" key="3">
    <source>
        <dbReference type="Proteomes" id="UP001164653"/>
    </source>
</evidence>